<protein>
    <submittedName>
        <fullName evidence="1">Uncharacterized protein</fullName>
    </submittedName>
</protein>
<keyword evidence="2" id="KW-1185">Reference proteome</keyword>
<gene>
    <name evidence="1" type="ORF">VFH_IV096000</name>
</gene>
<reference evidence="1 2" key="1">
    <citation type="submission" date="2023-01" db="EMBL/GenBank/DDBJ databases">
        <authorList>
            <person name="Kreplak J."/>
        </authorList>
    </citation>
    <scope>NUCLEOTIDE SEQUENCE [LARGE SCALE GENOMIC DNA]</scope>
</reference>
<dbReference type="AlphaFoldDB" id="A0AAV1AEY4"/>
<evidence type="ECO:0000313" key="1">
    <source>
        <dbReference type="EMBL" id="CAI8608644.1"/>
    </source>
</evidence>
<sequence>METLSPSGEGILILDDEISNPPCKALDLSGGTSINPSNKTFSILGEVILSLAIETSSPSGEVILSLPDETLSPSGEALDLLGDTSINPSNKTLVAFAASDSQSSLFQSHSLSFSQLNCGSLIFNYPFRFF</sequence>
<evidence type="ECO:0000313" key="2">
    <source>
        <dbReference type="Proteomes" id="UP001157006"/>
    </source>
</evidence>
<organism evidence="1 2">
    <name type="scientific">Vicia faba</name>
    <name type="common">Broad bean</name>
    <name type="synonym">Faba vulgaris</name>
    <dbReference type="NCBI Taxonomy" id="3906"/>
    <lineage>
        <taxon>Eukaryota</taxon>
        <taxon>Viridiplantae</taxon>
        <taxon>Streptophyta</taxon>
        <taxon>Embryophyta</taxon>
        <taxon>Tracheophyta</taxon>
        <taxon>Spermatophyta</taxon>
        <taxon>Magnoliopsida</taxon>
        <taxon>eudicotyledons</taxon>
        <taxon>Gunneridae</taxon>
        <taxon>Pentapetalae</taxon>
        <taxon>rosids</taxon>
        <taxon>fabids</taxon>
        <taxon>Fabales</taxon>
        <taxon>Fabaceae</taxon>
        <taxon>Papilionoideae</taxon>
        <taxon>50 kb inversion clade</taxon>
        <taxon>NPAAA clade</taxon>
        <taxon>Hologalegina</taxon>
        <taxon>IRL clade</taxon>
        <taxon>Fabeae</taxon>
        <taxon>Vicia</taxon>
    </lineage>
</organism>
<proteinExistence type="predicted"/>
<name>A0AAV1AEY4_VICFA</name>
<dbReference type="Proteomes" id="UP001157006">
    <property type="component" value="Chromosome 4"/>
</dbReference>
<accession>A0AAV1AEY4</accession>
<dbReference type="EMBL" id="OX451739">
    <property type="protein sequence ID" value="CAI8608644.1"/>
    <property type="molecule type" value="Genomic_DNA"/>
</dbReference>